<dbReference type="PANTHER" id="PTHR43639:SF6">
    <property type="entry name" value="DIHYDROMONAPTERIN REDUCTASE"/>
    <property type="match status" value="1"/>
</dbReference>
<dbReference type="Proteomes" id="UP000029273">
    <property type="component" value="Unassembled WGS sequence"/>
</dbReference>
<dbReference type="STRING" id="160660.BJI67_02800"/>
<keyword evidence="3" id="KW-0521">NADP</keyword>
<dbReference type="Pfam" id="PF13561">
    <property type="entry name" value="adh_short_C2"/>
    <property type="match status" value="1"/>
</dbReference>
<gene>
    <name evidence="12" type="ORF">Thpro_022000</name>
</gene>
<evidence type="ECO:0000256" key="9">
    <source>
        <dbReference type="ARBA" id="ARBA00042299"/>
    </source>
</evidence>
<evidence type="ECO:0000256" key="4">
    <source>
        <dbReference type="ARBA" id="ARBA00023002"/>
    </source>
</evidence>
<evidence type="ECO:0000313" key="12">
    <source>
        <dbReference type="EMBL" id="OBS09672.1"/>
    </source>
</evidence>
<dbReference type="PRINTS" id="PR00081">
    <property type="entry name" value="GDHRDH"/>
</dbReference>
<keyword evidence="13" id="KW-1185">Reference proteome</keyword>
<evidence type="ECO:0000256" key="5">
    <source>
        <dbReference type="ARBA" id="ARBA00037508"/>
    </source>
</evidence>
<comment type="caution">
    <text evidence="12">The sequence shown here is derived from an EMBL/GenBank/DDBJ whole genome shotgun (WGS) entry which is preliminary data.</text>
</comment>
<evidence type="ECO:0000256" key="2">
    <source>
        <dbReference type="ARBA" id="ARBA00022563"/>
    </source>
</evidence>
<keyword evidence="4" id="KW-0560">Oxidoreductase</keyword>
<reference evidence="12 13" key="1">
    <citation type="journal article" date="2014" name="Genome Announc.">
        <title>Draft Genome Sequence of the Iron-Oxidizing, Acidophilic, and Halotolerant 'Thiobacillus prosperus' Type Strain DSM 5130.</title>
        <authorList>
            <person name="Ossandon F.J."/>
            <person name="Cardenas J.P."/>
            <person name="Corbett M."/>
            <person name="Quatrini R."/>
            <person name="Holmes D.S."/>
            <person name="Watkin E."/>
        </authorList>
    </citation>
    <scope>NUCLEOTIDE SEQUENCE [LARGE SCALE GENOMIC DNA]</scope>
    <source>
        <strain evidence="12 13">DSM 5130</strain>
    </source>
</reference>
<dbReference type="InterPro" id="IPR002347">
    <property type="entry name" value="SDR_fam"/>
</dbReference>
<dbReference type="EMBL" id="JQSG02000003">
    <property type="protein sequence ID" value="OBS09672.1"/>
    <property type="molecule type" value="Genomic_DNA"/>
</dbReference>
<dbReference type="SUPFAM" id="SSF51735">
    <property type="entry name" value="NAD(P)-binding Rossmann-fold domains"/>
    <property type="match status" value="1"/>
</dbReference>
<name>A0A1A6C535_9GAMM</name>
<evidence type="ECO:0000256" key="11">
    <source>
        <dbReference type="ARBA" id="ARBA00049376"/>
    </source>
</evidence>
<keyword evidence="2" id="KW-0554">One-carbon metabolism</keyword>
<protein>
    <recommendedName>
        <fullName evidence="8">Dihydromonapterin reductase</fullName>
        <ecNumber evidence="1">1.5.1.3</ecNumber>
        <ecNumber evidence="7">1.5.1.50</ecNumber>
    </recommendedName>
    <alternativeName>
        <fullName evidence="9">Dihydrofolate reductase</fullName>
    </alternativeName>
</protein>
<dbReference type="GO" id="GO:0006730">
    <property type="term" value="P:one-carbon metabolic process"/>
    <property type="evidence" value="ECO:0007669"/>
    <property type="project" value="UniProtKB-KW"/>
</dbReference>
<evidence type="ECO:0000256" key="10">
    <source>
        <dbReference type="ARBA" id="ARBA00048873"/>
    </source>
</evidence>
<dbReference type="EC" id="1.5.1.3" evidence="1"/>
<comment type="catalytic activity">
    <reaction evidence="11">
        <text>7,8-dihydromonapterin + NADPH + H(+) = 5,6,7,8-tetrahydromonapterin + NADP(+)</text>
        <dbReference type="Rhea" id="RHEA:34847"/>
        <dbReference type="ChEBI" id="CHEBI:15378"/>
        <dbReference type="ChEBI" id="CHEBI:57783"/>
        <dbReference type="ChEBI" id="CHEBI:58349"/>
        <dbReference type="ChEBI" id="CHEBI:71175"/>
        <dbReference type="ChEBI" id="CHEBI:71177"/>
        <dbReference type="EC" id="1.5.1.50"/>
    </reaction>
</comment>
<organism evidence="12 13">
    <name type="scientific">Acidihalobacter prosperus</name>
    <dbReference type="NCBI Taxonomy" id="160660"/>
    <lineage>
        <taxon>Bacteria</taxon>
        <taxon>Pseudomonadati</taxon>
        <taxon>Pseudomonadota</taxon>
        <taxon>Gammaproteobacteria</taxon>
        <taxon>Chromatiales</taxon>
        <taxon>Ectothiorhodospiraceae</taxon>
        <taxon>Acidihalobacter</taxon>
    </lineage>
</organism>
<evidence type="ECO:0000256" key="6">
    <source>
        <dbReference type="ARBA" id="ARBA00038212"/>
    </source>
</evidence>
<dbReference type="GO" id="GO:0004146">
    <property type="term" value="F:dihydrofolate reductase activity"/>
    <property type="evidence" value="ECO:0007669"/>
    <property type="project" value="UniProtKB-EC"/>
</dbReference>
<evidence type="ECO:0000256" key="8">
    <source>
        <dbReference type="ARBA" id="ARBA00039631"/>
    </source>
</evidence>
<dbReference type="InterPro" id="IPR020904">
    <property type="entry name" value="Sc_DH/Rdtase_CS"/>
</dbReference>
<dbReference type="RefSeq" id="WP_038092457.1">
    <property type="nucleotide sequence ID" value="NZ_JQSG02000003.1"/>
</dbReference>
<comment type="catalytic activity">
    <reaction evidence="10">
        <text>(6S)-5,6,7,8-tetrahydrofolate + NADP(+) = 7,8-dihydrofolate + NADPH + H(+)</text>
        <dbReference type="Rhea" id="RHEA:15009"/>
        <dbReference type="ChEBI" id="CHEBI:15378"/>
        <dbReference type="ChEBI" id="CHEBI:57451"/>
        <dbReference type="ChEBI" id="CHEBI:57453"/>
        <dbReference type="ChEBI" id="CHEBI:57783"/>
        <dbReference type="ChEBI" id="CHEBI:58349"/>
        <dbReference type="EC" id="1.5.1.3"/>
    </reaction>
</comment>
<sequence>MSTHDKPPILVTGAGRRVGLHIAQRLLDDGHPVIAHYHRPSEAIEALVARGAIPIQAAFDRAEGAHALVAAVRGQAVSLRAIVHNASAFTPTPTDMDAADAMFEHFFSIHMRTPYLINNGLIDLLRAAAAVTPTDIVHITDIFAVSPNPAFDIYCATKAGLENLSRSFAMRYAPQVKVNTLQPGPILFKDSHTEAMRQRVLAETPLGREGGPEAVYRALRALLDNDYLTGTAIQVDGGRHLTR</sequence>
<dbReference type="EC" id="1.5.1.50" evidence="7"/>
<evidence type="ECO:0000256" key="3">
    <source>
        <dbReference type="ARBA" id="ARBA00022857"/>
    </source>
</evidence>
<dbReference type="InterPro" id="IPR036291">
    <property type="entry name" value="NAD(P)-bd_dom_sf"/>
</dbReference>
<dbReference type="Gene3D" id="3.40.50.720">
    <property type="entry name" value="NAD(P)-binding Rossmann-like Domain"/>
    <property type="match status" value="1"/>
</dbReference>
<dbReference type="AlphaFoldDB" id="A0A1A6C535"/>
<dbReference type="PANTHER" id="PTHR43639">
    <property type="entry name" value="OXIDOREDUCTASE, SHORT-CHAIN DEHYDROGENASE/REDUCTASE FAMILY (AFU_ORTHOLOGUE AFUA_5G02870)"/>
    <property type="match status" value="1"/>
</dbReference>
<comment type="function">
    <text evidence="5">Catalyzes the reduction of dihydromonapterin to tetrahydromonapterin. Also has lower activity with dihydrofolate.</text>
</comment>
<dbReference type="OrthoDB" id="9793499at2"/>
<comment type="similarity">
    <text evidence="6">Belongs to the short-chain dehydrogenases/reductases (SDR) family. FolM subfamily.</text>
</comment>
<evidence type="ECO:0000256" key="7">
    <source>
        <dbReference type="ARBA" id="ARBA00039145"/>
    </source>
</evidence>
<evidence type="ECO:0000313" key="13">
    <source>
        <dbReference type="Proteomes" id="UP000029273"/>
    </source>
</evidence>
<accession>A0A1A6C535</accession>
<dbReference type="PROSITE" id="PS00061">
    <property type="entry name" value="ADH_SHORT"/>
    <property type="match status" value="1"/>
</dbReference>
<proteinExistence type="inferred from homology"/>
<evidence type="ECO:0000256" key="1">
    <source>
        <dbReference type="ARBA" id="ARBA00012856"/>
    </source>
</evidence>